<evidence type="ECO:0000313" key="3">
    <source>
        <dbReference type="Proteomes" id="UP000886822"/>
    </source>
</evidence>
<organism evidence="2 3">
    <name type="scientific">Candidatus Levilactobacillus faecigallinarum</name>
    <dbReference type="NCBI Taxonomy" id="2838638"/>
    <lineage>
        <taxon>Bacteria</taxon>
        <taxon>Bacillati</taxon>
        <taxon>Bacillota</taxon>
        <taxon>Bacilli</taxon>
        <taxon>Lactobacillales</taxon>
        <taxon>Lactobacillaceae</taxon>
        <taxon>Levilactobacillus</taxon>
    </lineage>
</organism>
<comment type="caution">
    <text evidence="2">The sequence shown here is derived from an EMBL/GenBank/DDBJ whole genome shotgun (WGS) entry which is preliminary data.</text>
</comment>
<feature type="region of interest" description="Disordered" evidence="1">
    <location>
        <begin position="1"/>
        <end position="30"/>
    </location>
</feature>
<dbReference type="EMBL" id="DXGJ01000017">
    <property type="protein sequence ID" value="HIW71359.1"/>
    <property type="molecule type" value="Genomic_DNA"/>
</dbReference>
<dbReference type="Proteomes" id="UP000886822">
    <property type="component" value="Unassembled WGS sequence"/>
</dbReference>
<name>A0A9D1QRN3_9LACO</name>
<feature type="compositionally biased region" description="Basic and acidic residues" evidence="1">
    <location>
        <begin position="15"/>
        <end position="24"/>
    </location>
</feature>
<accession>A0A9D1QRN3</accession>
<proteinExistence type="predicted"/>
<evidence type="ECO:0000256" key="1">
    <source>
        <dbReference type="SAM" id="MobiDB-lite"/>
    </source>
</evidence>
<dbReference type="AlphaFoldDB" id="A0A9D1QRN3"/>
<gene>
    <name evidence="2" type="ORF">H9875_01905</name>
</gene>
<protein>
    <submittedName>
        <fullName evidence="2">Uncharacterized protein</fullName>
    </submittedName>
</protein>
<evidence type="ECO:0000313" key="2">
    <source>
        <dbReference type="EMBL" id="HIW71359.1"/>
    </source>
</evidence>
<reference evidence="2" key="2">
    <citation type="submission" date="2021-04" db="EMBL/GenBank/DDBJ databases">
        <authorList>
            <person name="Gilroy R."/>
        </authorList>
    </citation>
    <scope>NUCLEOTIDE SEQUENCE</scope>
    <source>
        <strain evidence="2">CHK173-259</strain>
    </source>
</reference>
<sequence length="57" mass="6183">MADDFSLHSAGTEYRSGHDSEATRSPRASPELGLVVGWQKTPANNNFTTVLKPAPLR</sequence>
<reference evidence="2" key="1">
    <citation type="journal article" date="2021" name="PeerJ">
        <title>Extensive microbial diversity within the chicken gut microbiome revealed by metagenomics and culture.</title>
        <authorList>
            <person name="Gilroy R."/>
            <person name="Ravi A."/>
            <person name="Getino M."/>
            <person name="Pursley I."/>
            <person name="Horton D.L."/>
            <person name="Alikhan N.F."/>
            <person name="Baker D."/>
            <person name="Gharbi K."/>
            <person name="Hall N."/>
            <person name="Watson M."/>
            <person name="Adriaenssens E.M."/>
            <person name="Foster-Nyarko E."/>
            <person name="Jarju S."/>
            <person name="Secka A."/>
            <person name="Antonio M."/>
            <person name="Oren A."/>
            <person name="Chaudhuri R.R."/>
            <person name="La Ragione R."/>
            <person name="Hildebrand F."/>
            <person name="Pallen M.J."/>
        </authorList>
    </citation>
    <scope>NUCLEOTIDE SEQUENCE</scope>
    <source>
        <strain evidence="2">CHK173-259</strain>
    </source>
</reference>